<dbReference type="Proteomes" id="UP000479000">
    <property type="component" value="Unassembled WGS sequence"/>
</dbReference>
<evidence type="ECO:0000256" key="4">
    <source>
        <dbReference type="SAM" id="MobiDB-lite"/>
    </source>
</evidence>
<dbReference type="GO" id="GO:0000981">
    <property type="term" value="F:DNA-binding transcription factor activity, RNA polymerase II-specific"/>
    <property type="evidence" value="ECO:0007669"/>
    <property type="project" value="TreeGrafter"/>
</dbReference>
<comment type="subcellular location">
    <subcellularLocation>
        <location evidence="1 2 3">Nucleus</location>
    </subcellularLocation>
</comment>
<dbReference type="GO" id="GO:0005634">
    <property type="term" value="C:nucleus"/>
    <property type="evidence" value="ECO:0007669"/>
    <property type="project" value="UniProtKB-SubCell"/>
</dbReference>
<dbReference type="SUPFAM" id="SSF46689">
    <property type="entry name" value="Homeodomain-like"/>
    <property type="match status" value="1"/>
</dbReference>
<protein>
    <recommendedName>
        <fullName evidence="5">Homeobox domain-containing protein</fullName>
    </recommendedName>
</protein>
<dbReference type="PANTHER" id="PTHR47421:SF1">
    <property type="entry name" value="GS HOMEOBOX 2"/>
    <property type="match status" value="1"/>
</dbReference>
<feature type="domain" description="Homeobox" evidence="5">
    <location>
        <begin position="202"/>
        <end position="251"/>
    </location>
</feature>
<dbReference type="CDD" id="cd00086">
    <property type="entry name" value="homeodomain"/>
    <property type="match status" value="1"/>
</dbReference>
<organism evidence="6 7">
    <name type="scientific">Nesidiocoris tenuis</name>
    <dbReference type="NCBI Taxonomy" id="355587"/>
    <lineage>
        <taxon>Eukaryota</taxon>
        <taxon>Metazoa</taxon>
        <taxon>Ecdysozoa</taxon>
        <taxon>Arthropoda</taxon>
        <taxon>Hexapoda</taxon>
        <taxon>Insecta</taxon>
        <taxon>Pterygota</taxon>
        <taxon>Neoptera</taxon>
        <taxon>Paraneoptera</taxon>
        <taxon>Hemiptera</taxon>
        <taxon>Heteroptera</taxon>
        <taxon>Panheteroptera</taxon>
        <taxon>Cimicomorpha</taxon>
        <taxon>Miridae</taxon>
        <taxon>Dicyphina</taxon>
        <taxon>Nesidiocoris</taxon>
    </lineage>
</organism>
<dbReference type="OrthoDB" id="6159439at2759"/>
<keyword evidence="2 3" id="KW-0371">Homeobox</keyword>
<dbReference type="PROSITE" id="PS50071">
    <property type="entry name" value="HOMEOBOX_2"/>
    <property type="match status" value="1"/>
</dbReference>
<name>A0A6H5HCJ4_9HEMI</name>
<dbReference type="AlphaFoldDB" id="A0A6H5HCJ4"/>
<accession>A0A6H5HCJ4</accession>
<dbReference type="PANTHER" id="PTHR47421">
    <property type="entry name" value="GS HOMEOBOX 2"/>
    <property type="match status" value="1"/>
</dbReference>
<feature type="DNA-binding region" description="Homeobox" evidence="2">
    <location>
        <begin position="204"/>
        <end position="252"/>
    </location>
</feature>
<evidence type="ECO:0000313" key="6">
    <source>
        <dbReference type="EMBL" id="CAB0013836.1"/>
    </source>
</evidence>
<feature type="region of interest" description="Disordered" evidence="4">
    <location>
        <begin position="163"/>
        <end position="204"/>
    </location>
</feature>
<evidence type="ECO:0000256" key="1">
    <source>
        <dbReference type="ARBA" id="ARBA00004123"/>
    </source>
</evidence>
<gene>
    <name evidence="6" type="ORF">NTEN_LOCUS18388</name>
</gene>
<sequence>MSQNSITLITRNPIDFPTHCRSDAFQSATSVLTACGGERRDGPTWPRPPYSCSTNRSRYLSSSIVRIVNTRSRHLRTSCWPLILQKIISSRTFPYRFECKSIQGATMSRSFFVDSLIGSKPAAPTPVFPAGYILSLVPPYYRPYWSPPPAWDDHMIHRPKMISDSSVQEERKSTPTPSPPPKGAEFPVGAKRSPSDDSDVAGSSKRIRTAFTSTQLLELEREFSNNMYLSRLRRIEIATCLRLSEKQTNVFRKKLAIKVLQLQISRYRALCYLASQHPVKFSSNGKSPIG</sequence>
<dbReference type="InterPro" id="IPR009057">
    <property type="entry name" value="Homeodomain-like_sf"/>
</dbReference>
<dbReference type="GO" id="GO:1990837">
    <property type="term" value="F:sequence-specific double-stranded DNA binding"/>
    <property type="evidence" value="ECO:0007669"/>
    <property type="project" value="TreeGrafter"/>
</dbReference>
<dbReference type="Gene3D" id="1.10.10.60">
    <property type="entry name" value="Homeodomain-like"/>
    <property type="match status" value="1"/>
</dbReference>
<dbReference type="SMART" id="SM00389">
    <property type="entry name" value="HOX"/>
    <property type="match status" value="1"/>
</dbReference>
<keyword evidence="7" id="KW-1185">Reference proteome</keyword>
<evidence type="ECO:0000256" key="2">
    <source>
        <dbReference type="PROSITE-ProRule" id="PRU00108"/>
    </source>
</evidence>
<reference evidence="6 7" key="1">
    <citation type="submission" date="2020-02" db="EMBL/GenBank/DDBJ databases">
        <authorList>
            <person name="Ferguson B K."/>
        </authorList>
    </citation>
    <scope>NUCLEOTIDE SEQUENCE [LARGE SCALE GENOMIC DNA]</scope>
</reference>
<dbReference type="Pfam" id="PF00046">
    <property type="entry name" value="Homeodomain"/>
    <property type="match status" value="1"/>
</dbReference>
<dbReference type="EMBL" id="CADCXU010027023">
    <property type="protein sequence ID" value="CAB0013836.1"/>
    <property type="molecule type" value="Genomic_DNA"/>
</dbReference>
<proteinExistence type="predicted"/>
<dbReference type="InterPro" id="IPR001356">
    <property type="entry name" value="HD"/>
</dbReference>
<keyword evidence="2 3" id="KW-0238">DNA-binding</keyword>
<dbReference type="InterPro" id="IPR042191">
    <property type="entry name" value="GSH1/2"/>
</dbReference>
<evidence type="ECO:0000313" key="7">
    <source>
        <dbReference type="Proteomes" id="UP000479000"/>
    </source>
</evidence>
<evidence type="ECO:0000256" key="3">
    <source>
        <dbReference type="RuleBase" id="RU000682"/>
    </source>
</evidence>
<evidence type="ECO:0000259" key="5">
    <source>
        <dbReference type="PROSITE" id="PS50071"/>
    </source>
</evidence>
<keyword evidence="2 3" id="KW-0539">Nucleus</keyword>